<dbReference type="InterPro" id="IPR025460">
    <property type="entry name" value="DUF4280"/>
</dbReference>
<dbReference type="EMBL" id="JAGYVZ010000029">
    <property type="protein sequence ID" value="MBS7233615.1"/>
    <property type="molecule type" value="Genomic_DNA"/>
</dbReference>
<comment type="caution">
    <text evidence="1">The sequence shown here is derived from an EMBL/GenBank/DDBJ whole genome shotgun (WGS) entry which is preliminary data.</text>
</comment>
<evidence type="ECO:0000313" key="2">
    <source>
        <dbReference type="Proteomes" id="UP000722625"/>
    </source>
</evidence>
<evidence type="ECO:0000313" key="1">
    <source>
        <dbReference type="EMBL" id="MBS7233615.1"/>
    </source>
</evidence>
<dbReference type="Pfam" id="PF14107">
    <property type="entry name" value="DUF4280"/>
    <property type="match status" value="1"/>
</dbReference>
<sequence>MATKYVCKGALCVCNQGGTGGVLDVKSQNSIFIQEKLMATDSDITFTVPLTGICAITQKTCSPALVPKWEKPASNVFEGDKKALLQTSTLKCTIGGEISITDPQQTGSKIVVFENYSAPEVIKTKQIISAAWMTGDLKNNIKNASYDEKISLLVKTVNYEVGERITIIVDEKDGKDVNEGIKEISLSGIVNEDGFAELKEVIKIEPHK</sequence>
<proteinExistence type="predicted"/>
<accession>A0ABS5PI21</accession>
<gene>
    <name evidence="1" type="ORF">KHA90_21610</name>
</gene>
<reference evidence="1 2" key="1">
    <citation type="journal article" date="2018" name="Int. J. Syst. Evol. Microbiol.">
        <title>Flavobacterium chryseum sp. nov. and Flavobacterium psychroterrae sp. nov., novel environmental bacteria isolated from Antarctica.</title>
        <authorList>
            <person name="Kralova S."/>
            <person name="Svec P."/>
            <person name="Busse H.J."/>
            <person name="Stankova E."/>
            <person name="Vaczi P."/>
            <person name="Sedlacek I."/>
        </authorList>
    </citation>
    <scope>NUCLEOTIDE SEQUENCE [LARGE SCALE GENOMIC DNA]</scope>
    <source>
        <strain evidence="1 2">CCM 8827</strain>
    </source>
</reference>
<name>A0ABS5PI21_9FLAO</name>
<dbReference type="RefSeq" id="WP_213306465.1">
    <property type="nucleotide sequence ID" value="NZ_JAGYVZ010000029.1"/>
</dbReference>
<dbReference type="Proteomes" id="UP000722625">
    <property type="component" value="Unassembled WGS sequence"/>
</dbReference>
<organism evidence="1 2">
    <name type="scientific">Flavobacterium psychroterrae</name>
    <dbReference type="NCBI Taxonomy" id="2133767"/>
    <lineage>
        <taxon>Bacteria</taxon>
        <taxon>Pseudomonadati</taxon>
        <taxon>Bacteroidota</taxon>
        <taxon>Flavobacteriia</taxon>
        <taxon>Flavobacteriales</taxon>
        <taxon>Flavobacteriaceae</taxon>
        <taxon>Flavobacterium</taxon>
    </lineage>
</organism>
<keyword evidence="2" id="KW-1185">Reference proteome</keyword>
<protein>
    <submittedName>
        <fullName evidence="1">DUF4280 domain-containing protein</fullName>
    </submittedName>
</protein>